<keyword evidence="3" id="KW-0472">Membrane</keyword>
<evidence type="ECO:0000259" key="4">
    <source>
        <dbReference type="Pfam" id="PF00487"/>
    </source>
</evidence>
<gene>
    <name evidence="5" type="ORF">DCF19_07640</name>
</gene>
<comment type="caution">
    <text evidence="5">The sequence shown here is derived from an EMBL/GenBank/DDBJ whole genome shotgun (WGS) entry which is preliminary data.</text>
</comment>
<evidence type="ECO:0000313" key="5">
    <source>
        <dbReference type="EMBL" id="PZO42112.1"/>
    </source>
</evidence>
<comment type="cofactor">
    <cofactor evidence="1">
        <name>Fe(2+)</name>
        <dbReference type="ChEBI" id="CHEBI:29033"/>
    </cofactor>
</comment>
<feature type="transmembrane region" description="Helical" evidence="3">
    <location>
        <begin position="160"/>
        <end position="180"/>
    </location>
</feature>
<dbReference type="InterPro" id="IPR005804">
    <property type="entry name" value="FA_desaturase_dom"/>
</dbReference>
<dbReference type="Pfam" id="PF00487">
    <property type="entry name" value="FA_desaturase"/>
    <property type="match status" value="1"/>
</dbReference>
<evidence type="ECO:0000256" key="2">
    <source>
        <dbReference type="ARBA" id="ARBA00008749"/>
    </source>
</evidence>
<sequence length="328" mass="37828">MQTQLFSGKDNLRLEQGSTHEEKPKLDPELLKQLHSLDRHPQRLPMFIGLYSLAAFAAYALVHAIASPWVYLLCLPLYLLAAASLHGISLFTHEGVHGVLSRNFHWNRWLSILCALPVGQNFSAYKVLHLKHHRHLGVKGDPDRYKNYTKWNWLAFLMHWGRLIIGYPVYIIAIPILGFWQGNKSERVWIAIEVALLGILVTAVLRSPIPSAFLIHGWLIPMLWINTMVNIRGMSQHTLLEDEDDLIRGTRTILTIPLVRFFMCNENYHLEHHLYPAVPWYHLPRLHQELKSDLVQQGAPYIPSYFSFVRDFIAASFQRQPVGSVVIN</sequence>
<dbReference type="GO" id="GO:0046513">
    <property type="term" value="P:ceramide biosynthetic process"/>
    <property type="evidence" value="ECO:0007669"/>
    <property type="project" value="TreeGrafter"/>
</dbReference>
<dbReference type="AlphaFoldDB" id="A0A2W4WCA6"/>
<dbReference type="GO" id="GO:0016020">
    <property type="term" value="C:membrane"/>
    <property type="evidence" value="ECO:0007669"/>
    <property type="project" value="GOC"/>
</dbReference>
<feature type="transmembrane region" description="Helical" evidence="3">
    <location>
        <begin position="44"/>
        <end position="62"/>
    </location>
</feature>
<evidence type="ECO:0000256" key="1">
    <source>
        <dbReference type="ARBA" id="ARBA00001954"/>
    </source>
</evidence>
<proteinExistence type="inferred from homology"/>
<dbReference type="Proteomes" id="UP000249467">
    <property type="component" value="Unassembled WGS sequence"/>
</dbReference>
<name>A0A2W4WCA6_9CYAN</name>
<feature type="transmembrane region" description="Helical" evidence="3">
    <location>
        <begin position="68"/>
        <end position="88"/>
    </location>
</feature>
<comment type="similarity">
    <text evidence="2">Belongs to the fatty acid desaturase type 2 family.</text>
</comment>
<feature type="transmembrane region" description="Helical" evidence="3">
    <location>
        <begin position="187"/>
        <end position="205"/>
    </location>
</feature>
<organism evidence="5 6">
    <name type="scientific">Pseudanabaena frigida</name>
    <dbReference type="NCBI Taxonomy" id="945775"/>
    <lineage>
        <taxon>Bacteria</taxon>
        <taxon>Bacillati</taxon>
        <taxon>Cyanobacteriota</taxon>
        <taxon>Cyanophyceae</taxon>
        <taxon>Pseudanabaenales</taxon>
        <taxon>Pseudanabaenaceae</taxon>
        <taxon>Pseudanabaena</taxon>
    </lineage>
</organism>
<reference evidence="5 6" key="2">
    <citation type="submission" date="2018-06" db="EMBL/GenBank/DDBJ databases">
        <title>Metagenomic assembly of (sub)arctic Cyanobacteria and their associated microbiome from non-axenic cultures.</title>
        <authorList>
            <person name="Baurain D."/>
        </authorList>
    </citation>
    <scope>NUCLEOTIDE SEQUENCE [LARGE SCALE GENOMIC DNA]</scope>
    <source>
        <strain evidence="5">ULC066bin1</strain>
    </source>
</reference>
<evidence type="ECO:0000313" key="6">
    <source>
        <dbReference type="Proteomes" id="UP000249467"/>
    </source>
</evidence>
<keyword evidence="3" id="KW-0812">Transmembrane</keyword>
<accession>A0A2W4WCA6</accession>
<dbReference type="GO" id="GO:0042284">
    <property type="term" value="F:sphingolipid delta-4 desaturase activity"/>
    <property type="evidence" value="ECO:0007669"/>
    <property type="project" value="TreeGrafter"/>
</dbReference>
<dbReference type="PANTHER" id="PTHR12879:SF8">
    <property type="entry name" value="SPHINGOLIPID DELTA(4)-DESATURASE DES1"/>
    <property type="match status" value="1"/>
</dbReference>
<reference evidence="5 6" key="1">
    <citation type="submission" date="2018-04" db="EMBL/GenBank/DDBJ databases">
        <authorList>
            <person name="Go L.Y."/>
            <person name="Mitchell J.A."/>
        </authorList>
    </citation>
    <scope>NUCLEOTIDE SEQUENCE [LARGE SCALE GENOMIC DNA]</scope>
    <source>
        <strain evidence="5">ULC066bin1</strain>
    </source>
</reference>
<keyword evidence="3" id="KW-1133">Transmembrane helix</keyword>
<protein>
    <submittedName>
        <fullName evidence="5">Fatty acid desaturase</fullName>
    </submittedName>
</protein>
<feature type="domain" description="Fatty acid desaturase" evidence="4">
    <location>
        <begin position="70"/>
        <end position="303"/>
    </location>
</feature>
<dbReference type="PANTHER" id="PTHR12879">
    <property type="entry name" value="SPHINGOLIPID DELTA 4 DESATURASE/C-4 HYDROXYLASE PROTEIN DES2"/>
    <property type="match status" value="1"/>
</dbReference>
<dbReference type="EMBL" id="QBML01000008">
    <property type="protein sequence ID" value="PZO42112.1"/>
    <property type="molecule type" value="Genomic_DNA"/>
</dbReference>
<evidence type="ECO:0000256" key="3">
    <source>
        <dbReference type="SAM" id="Phobius"/>
    </source>
</evidence>